<dbReference type="PROSITE" id="PS52029">
    <property type="entry name" value="LD_TPASE"/>
    <property type="match status" value="1"/>
</dbReference>
<organism evidence="3 4">
    <name type="scientific">Hohaiivirga grylli</name>
    <dbReference type="NCBI Taxonomy" id="3133970"/>
    <lineage>
        <taxon>Bacteria</taxon>
        <taxon>Pseudomonadati</taxon>
        <taxon>Pseudomonadota</taxon>
        <taxon>Alphaproteobacteria</taxon>
        <taxon>Hyphomicrobiales</taxon>
        <taxon>Methylobacteriaceae</taxon>
        <taxon>Hohaiivirga</taxon>
    </lineage>
</organism>
<name>A0ABV0BF18_9HYPH</name>
<accession>A0ABV0BF18</accession>
<sequence>MKRTSVDTIRVFRSPLNHSRGVIVAGSLRIPCAIGRSGTTHLKREGDGASRIGRFGMLQVYYRHDRGKRPRTLLPIRRISPDDGWCDAPADRCYNSRVTLPYNASCEEMWRDDNLYNVVVDLDINRGPITKGRGSALFLHIARPDYTPTQGCIAVAQKDMARLLALAGPNTKIQICG</sequence>
<evidence type="ECO:0000259" key="2">
    <source>
        <dbReference type="PROSITE" id="PS52029"/>
    </source>
</evidence>
<dbReference type="PANTHER" id="PTHR38589">
    <property type="entry name" value="BLR0621 PROTEIN"/>
    <property type="match status" value="1"/>
</dbReference>
<proteinExistence type="predicted"/>
<dbReference type="EMBL" id="JBBYXI010000001">
    <property type="protein sequence ID" value="MEN3929568.1"/>
    <property type="molecule type" value="Genomic_DNA"/>
</dbReference>
<evidence type="ECO:0000313" key="4">
    <source>
        <dbReference type="Proteomes" id="UP001418637"/>
    </source>
</evidence>
<reference evidence="3 4" key="1">
    <citation type="submission" date="2024-04" db="EMBL/GenBank/DDBJ databases">
        <title>A novel species isolated from cricket.</title>
        <authorList>
            <person name="Wang H.-C."/>
        </authorList>
    </citation>
    <scope>NUCLEOTIDE SEQUENCE [LARGE SCALE GENOMIC DNA]</scope>
    <source>
        <strain evidence="3 4">WL0021</strain>
    </source>
</reference>
<comment type="pathway">
    <text evidence="1">Cell wall biogenesis; peptidoglycan biosynthesis.</text>
</comment>
<keyword evidence="1" id="KW-0133">Cell shape</keyword>
<dbReference type="RefSeq" id="WP_346335566.1">
    <property type="nucleotide sequence ID" value="NZ_JBBYXI010000001.1"/>
</dbReference>
<dbReference type="Pfam" id="PF03734">
    <property type="entry name" value="YkuD"/>
    <property type="match status" value="1"/>
</dbReference>
<evidence type="ECO:0000256" key="1">
    <source>
        <dbReference type="PROSITE-ProRule" id="PRU01373"/>
    </source>
</evidence>
<keyword evidence="1" id="KW-0573">Peptidoglycan synthesis</keyword>
<keyword evidence="1" id="KW-0961">Cell wall biogenesis/degradation</keyword>
<protein>
    <submittedName>
        <fullName evidence="3">L,D-transpeptidase family protein</fullName>
    </submittedName>
</protein>
<feature type="active site" description="Proton donor/acceptor" evidence="1">
    <location>
        <position position="140"/>
    </location>
</feature>
<dbReference type="InterPro" id="IPR005490">
    <property type="entry name" value="LD_TPept_cat_dom"/>
</dbReference>
<feature type="domain" description="L,D-TPase catalytic" evidence="2">
    <location>
        <begin position="1"/>
        <end position="176"/>
    </location>
</feature>
<dbReference type="Proteomes" id="UP001418637">
    <property type="component" value="Unassembled WGS sequence"/>
</dbReference>
<comment type="caution">
    <text evidence="3">The sequence shown here is derived from an EMBL/GenBank/DDBJ whole genome shotgun (WGS) entry which is preliminary data.</text>
</comment>
<evidence type="ECO:0000313" key="3">
    <source>
        <dbReference type="EMBL" id="MEN3929568.1"/>
    </source>
</evidence>
<dbReference type="PANTHER" id="PTHR38589:SF1">
    <property type="entry name" value="BLR0621 PROTEIN"/>
    <property type="match status" value="1"/>
</dbReference>
<feature type="active site" description="Nucleophile" evidence="1">
    <location>
        <position position="152"/>
    </location>
</feature>
<keyword evidence="4" id="KW-1185">Reference proteome</keyword>
<gene>
    <name evidence="3" type="ORF">WJT86_00665</name>
</gene>